<dbReference type="RefSeq" id="WP_132873443.1">
    <property type="nucleotide sequence ID" value="NZ_SMGG01000004.1"/>
</dbReference>
<gene>
    <name evidence="1" type="ORF">C8D98_1493</name>
</gene>
<proteinExistence type="predicted"/>
<protein>
    <submittedName>
        <fullName evidence="1">Prepilin-type N-terminal cleavage/methylation domain-containing protein</fullName>
    </submittedName>
</protein>
<dbReference type="NCBIfam" id="TIGR02532">
    <property type="entry name" value="IV_pilin_GFxxxE"/>
    <property type="match status" value="1"/>
</dbReference>
<accession>A0A4R1K8H0</accession>
<dbReference type="AlphaFoldDB" id="A0A4R1K8H0"/>
<dbReference type="Pfam" id="PF07963">
    <property type="entry name" value="N_methyl"/>
    <property type="match status" value="1"/>
</dbReference>
<sequence length="332" mass="36552">MIKNERGFSLFEMAIVLVIFGLVLASASSVLTLFVNRGGSEKTRQMMEANKNALVSYVQANYELPTTDEFSGSVTYPTDGYNINLYYYVDPILDKSMSTWELDSLSPEINSVCGASYTNTQVIICTTAACDNTDTNKTTVENVAFVMASGGDNKNLQTADVSGVVKVYPQGSVIDANTTVTNRAEGYDDIVDWISLNELRSKVGCDGEYIKFTSQMMPAVKKSTSYSYNFYVEGGIPFNGTSNQAEYEWRFTDTDALGFSVTRRDYNDSQIGTALDGGSSSWVQGHHLKISGNSALGKSQYRIKIDVRDKAQKAKDINSNGYTRTFILNAEQ</sequence>
<keyword evidence="2" id="KW-1185">Reference proteome</keyword>
<reference evidence="1 2" key="1">
    <citation type="submission" date="2019-03" db="EMBL/GenBank/DDBJ databases">
        <title>Genomic Encyclopedia of Type Strains, Phase IV (KMG-IV): sequencing the most valuable type-strain genomes for metagenomic binning, comparative biology and taxonomic classification.</title>
        <authorList>
            <person name="Goeker M."/>
        </authorList>
    </citation>
    <scope>NUCLEOTIDE SEQUENCE [LARGE SCALE GENOMIC DNA]</scope>
    <source>
        <strain evidence="1 2">DSM 24984</strain>
    </source>
</reference>
<comment type="caution">
    <text evidence="1">The sequence shown here is derived from an EMBL/GenBank/DDBJ whole genome shotgun (WGS) entry which is preliminary data.</text>
</comment>
<dbReference type="InterPro" id="IPR045584">
    <property type="entry name" value="Pilin-like"/>
</dbReference>
<name>A0A4R1K8H0_9BACT</name>
<dbReference type="EMBL" id="SMGG01000004">
    <property type="protein sequence ID" value="TCK60615.1"/>
    <property type="molecule type" value="Genomic_DNA"/>
</dbReference>
<dbReference type="SUPFAM" id="SSF54523">
    <property type="entry name" value="Pili subunits"/>
    <property type="match status" value="1"/>
</dbReference>
<dbReference type="InterPro" id="IPR012902">
    <property type="entry name" value="N_methyl_site"/>
</dbReference>
<dbReference type="Proteomes" id="UP000294614">
    <property type="component" value="Unassembled WGS sequence"/>
</dbReference>
<organism evidence="1 2">
    <name type="scientific">Seleniivibrio woodruffii</name>
    <dbReference type="NCBI Taxonomy" id="1078050"/>
    <lineage>
        <taxon>Bacteria</taxon>
        <taxon>Pseudomonadati</taxon>
        <taxon>Deferribacterota</taxon>
        <taxon>Deferribacteres</taxon>
        <taxon>Deferribacterales</taxon>
        <taxon>Geovibrionaceae</taxon>
        <taxon>Seleniivibrio</taxon>
    </lineage>
</organism>
<evidence type="ECO:0000313" key="2">
    <source>
        <dbReference type="Proteomes" id="UP000294614"/>
    </source>
</evidence>
<evidence type="ECO:0000313" key="1">
    <source>
        <dbReference type="EMBL" id="TCK60615.1"/>
    </source>
</evidence>
<dbReference type="OrthoDB" id="12790at2"/>